<dbReference type="AlphaFoldDB" id="A0A3N4LBD9"/>
<accession>A0A3N4LBD9</accession>
<keyword evidence="3" id="KW-1185">Reference proteome</keyword>
<protein>
    <submittedName>
        <fullName evidence="2">Uncharacterized protein</fullName>
    </submittedName>
</protein>
<reference evidence="2 3" key="1">
    <citation type="journal article" date="2018" name="Nat. Ecol. Evol.">
        <title>Pezizomycetes genomes reveal the molecular basis of ectomycorrhizal truffle lifestyle.</title>
        <authorList>
            <person name="Murat C."/>
            <person name="Payen T."/>
            <person name="Noel B."/>
            <person name="Kuo A."/>
            <person name="Morin E."/>
            <person name="Chen J."/>
            <person name="Kohler A."/>
            <person name="Krizsan K."/>
            <person name="Balestrini R."/>
            <person name="Da Silva C."/>
            <person name="Montanini B."/>
            <person name="Hainaut M."/>
            <person name="Levati E."/>
            <person name="Barry K.W."/>
            <person name="Belfiori B."/>
            <person name="Cichocki N."/>
            <person name="Clum A."/>
            <person name="Dockter R.B."/>
            <person name="Fauchery L."/>
            <person name="Guy J."/>
            <person name="Iotti M."/>
            <person name="Le Tacon F."/>
            <person name="Lindquist E.A."/>
            <person name="Lipzen A."/>
            <person name="Malagnac F."/>
            <person name="Mello A."/>
            <person name="Molinier V."/>
            <person name="Miyauchi S."/>
            <person name="Poulain J."/>
            <person name="Riccioni C."/>
            <person name="Rubini A."/>
            <person name="Sitrit Y."/>
            <person name="Splivallo R."/>
            <person name="Traeger S."/>
            <person name="Wang M."/>
            <person name="Zifcakova L."/>
            <person name="Wipf D."/>
            <person name="Zambonelli A."/>
            <person name="Paolocci F."/>
            <person name="Nowrousian M."/>
            <person name="Ottonello S."/>
            <person name="Baldrian P."/>
            <person name="Spatafora J.W."/>
            <person name="Henrissat B."/>
            <person name="Nagy L.G."/>
            <person name="Aury J.M."/>
            <person name="Wincker P."/>
            <person name="Grigoriev I.V."/>
            <person name="Bonfante P."/>
            <person name="Martin F.M."/>
        </authorList>
    </citation>
    <scope>NUCLEOTIDE SEQUENCE [LARGE SCALE GENOMIC DNA]</scope>
    <source>
        <strain evidence="2 3">ATCC MYA-4762</strain>
    </source>
</reference>
<keyword evidence="1" id="KW-1133">Transmembrane helix</keyword>
<sequence length="71" mass="7742">MFLLFCCSVPHQNCLVCFLFTSASSAQPSLGLSSYKLYADSTYFTSIALIVLTLLGGRVYMACVDMASKLE</sequence>
<evidence type="ECO:0000256" key="1">
    <source>
        <dbReference type="SAM" id="Phobius"/>
    </source>
</evidence>
<dbReference type="EMBL" id="ML121609">
    <property type="protein sequence ID" value="RPB18789.1"/>
    <property type="molecule type" value="Genomic_DNA"/>
</dbReference>
<dbReference type="InParanoid" id="A0A3N4LBD9"/>
<organism evidence="2 3">
    <name type="scientific">Terfezia boudieri ATCC MYA-4762</name>
    <dbReference type="NCBI Taxonomy" id="1051890"/>
    <lineage>
        <taxon>Eukaryota</taxon>
        <taxon>Fungi</taxon>
        <taxon>Dikarya</taxon>
        <taxon>Ascomycota</taxon>
        <taxon>Pezizomycotina</taxon>
        <taxon>Pezizomycetes</taxon>
        <taxon>Pezizales</taxon>
        <taxon>Pezizaceae</taxon>
        <taxon>Terfezia</taxon>
    </lineage>
</organism>
<evidence type="ECO:0000313" key="2">
    <source>
        <dbReference type="EMBL" id="RPB18789.1"/>
    </source>
</evidence>
<proteinExistence type="predicted"/>
<name>A0A3N4LBD9_9PEZI</name>
<feature type="transmembrane region" description="Helical" evidence="1">
    <location>
        <begin position="42"/>
        <end position="61"/>
    </location>
</feature>
<dbReference type="Proteomes" id="UP000267821">
    <property type="component" value="Unassembled WGS sequence"/>
</dbReference>
<keyword evidence="1" id="KW-0472">Membrane</keyword>
<gene>
    <name evidence="2" type="ORF">L211DRAFT_843244</name>
</gene>
<keyword evidence="1" id="KW-0812">Transmembrane</keyword>
<evidence type="ECO:0000313" key="3">
    <source>
        <dbReference type="Proteomes" id="UP000267821"/>
    </source>
</evidence>